<keyword evidence="2" id="KW-1185">Reference proteome</keyword>
<reference evidence="1 2" key="1">
    <citation type="submission" date="2014-04" db="EMBL/GenBank/DDBJ databases">
        <authorList>
            <person name="Hornung B.V."/>
        </authorList>
    </citation>
    <scope>NUCLEOTIDE SEQUENCE [LARGE SCALE GENOMIC DNA]</scope>
    <source>
        <strain evidence="1 2">CRIB</strain>
    </source>
</reference>
<dbReference type="EMBL" id="LN555523">
    <property type="protein sequence ID" value="CED95058.1"/>
    <property type="molecule type" value="Genomic_DNA"/>
</dbReference>
<dbReference type="CDD" id="cd10912">
    <property type="entry name" value="PIN_YacP-like"/>
    <property type="match status" value="1"/>
</dbReference>
<organism evidence="1 2">
    <name type="scientific">Romboutsia ilealis</name>
    <dbReference type="NCBI Taxonomy" id="1115758"/>
    <lineage>
        <taxon>Bacteria</taxon>
        <taxon>Bacillati</taxon>
        <taxon>Bacillota</taxon>
        <taxon>Clostridia</taxon>
        <taxon>Peptostreptococcales</taxon>
        <taxon>Peptostreptococcaceae</taxon>
        <taxon>Romboutsia</taxon>
    </lineage>
</organism>
<dbReference type="Proteomes" id="UP000245622">
    <property type="component" value="Chromosome 1"/>
</dbReference>
<proteinExistence type="predicted"/>
<dbReference type="GeneID" id="82206594"/>
<evidence type="ECO:0000313" key="2">
    <source>
        <dbReference type="Proteomes" id="UP000245622"/>
    </source>
</evidence>
<evidence type="ECO:0000313" key="1">
    <source>
        <dbReference type="EMBL" id="CED95058.1"/>
    </source>
</evidence>
<dbReference type="InterPro" id="IPR010298">
    <property type="entry name" value="YacP-like"/>
</dbReference>
<dbReference type="KEGG" id="ril:CRIB_2467"/>
<sequence>MRYLNKEQVISKLMRRNKKDYLIVDGYNIINAWDELKDISITDLEHAREKLIDAIIEYAEFTGRLGIIVFDAYNIKSCKEKIEKRKNITIVYTKEHQTADSYIEKFIGTLSKYDDVKVATNDYAEQQIVLGKGASRITSRELKLDLENAKSKIKEKNTSSYKKIQRNWLEDRLDKETLSKLENIRRNR</sequence>
<dbReference type="AlphaFoldDB" id="A0A1V1I4C1"/>
<dbReference type="RefSeq" id="WP_330404882.1">
    <property type="nucleotide sequence ID" value="NZ_CAJUCR010000013.1"/>
</dbReference>
<dbReference type="Pfam" id="PF05991">
    <property type="entry name" value="NYN_YacP"/>
    <property type="match status" value="1"/>
</dbReference>
<protein>
    <submittedName>
        <fullName evidence="1">YacP</fullName>
    </submittedName>
</protein>
<accession>A0A1V1I4C1</accession>
<gene>
    <name evidence="1" type="ORF">CRIB_2467</name>
</gene>
<dbReference type="PANTHER" id="PTHR34547:SF1">
    <property type="entry name" value="YACP-LIKE NYN DOMAIN PROTEIN"/>
    <property type="match status" value="1"/>
</dbReference>
<name>A0A1V1I4C1_9FIRM</name>
<dbReference type="PANTHER" id="PTHR34547">
    <property type="entry name" value="YACP-LIKE NYN DOMAIN PROTEIN"/>
    <property type="match status" value="1"/>
</dbReference>